<dbReference type="Proteomes" id="UP000013190">
    <property type="component" value="Unassembled WGS sequence"/>
</dbReference>
<evidence type="ECO:0000256" key="2">
    <source>
        <dbReference type="ARBA" id="ARBA00007362"/>
    </source>
</evidence>
<comment type="caution">
    <text evidence="8">The sequence shown here is derived from an EMBL/GenBank/DDBJ whole genome shotgun (WGS) entry which is preliminary data.</text>
</comment>
<keyword evidence="5 6" id="KW-0472">Membrane</keyword>
<feature type="transmembrane region" description="Helical" evidence="6">
    <location>
        <begin position="56"/>
        <end position="77"/>
    </location>
</feature>
<dbReference type="Pfam" id="PF00892">
    <property type="entry name" value="EamA"/>
    <property type="match status" value="2"/>
</dbReference>
<feature type="transmembrane region" description="Helical" evidence="6">
    <location>
        <begin position="148"/>
        <end position="167"/>
    </location>
</feature>
<dbReference type="PANTHER" id="PTHR32322:SF2">
    <property type="entry name" value="EAMA DOMAIN-CONTAINING PROTEIN"/>
    <property type="match status" value="1"/>
</dbReference>
<feature type="domain" description="EamA" evidence="7">
    <location>
        <begin position="32"/>
        <end position="160"/>
    </location>
</feature>
<dbReference type="PANTHER" id="PTHR32322">
    <property type="entry name" value="INNER MEMBRANE TRANSPORTER"/>
    <property type="match status" value="1"/>
</dbReference>
<feature type="transmembrane region" description="Helical" evidence="6">
    <location>
        <begin position="115"/>
        <end position="136"/>
    </location>
</feature>
<reference evidence="8 9" key="2">
    <citation type="journal article" date="2016" name="Int. J. Syst. Evol. Microbiol.">
        <title>Taxonomy of haemolytic and/or proteolytic strains of the genus Acinetobacter with the proposal of Acinetobacter courvalinii sp. nov. (genomic species 14 sensu Bouvet &amp; Jeanjean), Acinetobacter dispersus sp. nov. (genomic species 17), Acinetobacter modestus sp. nov., Acinetobacter proteolyticus sp. nov. and Acinetobacter vivianii sp. nov.</title>
        <authorList>
            <person name="Nemec A."/>
            <person name="Radolfova-Krizova L."/>
            <person name="Maixnerova M."/>
            <person name="Vrestiakova E."/>
            <person name="Jezek P."/>
            <person name="Sedo O."/>
        </authorList>
    </citation>
    <scope>NUCLEOTIDE SEQUENCE [LARGE SCALE GENOMIC DNA]</scope>
    <source>
        <strain evidence="8 9">NIPH 236</strain>
    </source>
</reference>
<comment type="similarity">
    <text evidence="2">Belongs to the EamA transporter family.</text>
</comment>
<evidence type="ECO:0000256" key="3">
    <source>
        <dbReference type="ARBA" id="ARBA00022692"/>
    </source>
</evidence>
<keyword evidence="3 6" id="KW-0812">Transmembrane</keyword>
<keyword evidence="4 6" id="KW-1133">Transmembrane helix</keyword>
<feature type="transmembrane region" description="Helical" evidence="6">
    <location>
        <begin position="32"/>
        <end position="50"/>
    </location>
</feature>
<feature type="transmembrane region" description="Helical" evidence="6">
    <location>
        <begin position="289"/>
        <end position="309"/>
    </location>
</feature>
<dbReference type="InterPro" id="IPR000620">
    <property type="entry name" value="EamA_dom"/>
</dbReference>
<dbReference type="InterPro" id="IPR050638">
    <property type="entry name" value="AA-Vitamin_Transporters"/>
</dbReference>
<feature type="transmembrane region" description="Helical" evidence="6">
    <location>
        <begin position="265"/>
        <end position="283"/>
    </location>
</feature>
<comment type="subcellular location">
    <subcellularLocation>
        <location evidence="1">Membrane</location>
        <topology evidence="1">Multi-pass membrane protein</topology>
    </subcellularLocation>
</comment>
<keyword evidence="9" id="KW-1185">Reference proteome</keyword>
<evidence type="ECO:0000256" key="1">
    <source>
        <dbReference type="ARBA" id="ARBA00004141"/>
    </source>
</evidence>
<dbReference type="RefSeq" id="WP_004660819.1">
    <property type="nucleotide sequence ID" value="NZ_BMDV01000002.1"/>
</dbReference>
<sequence>MTQFQQKNFIQTTQIQPTVAPNSPRLATVGQFIAVVLIWSFTPLAAVWTVHEIHWAWGLFIRFTLAIPLALICLFYFRLRLILNFKAMMSYAAGAIGLFGSMAFCYMGATKVSSGMISIIYGTAPLWSGLIAVFILKREHFFQRQWYGLLLAILGLSLTLGVGSKQINMDLVGVLYEIIAVLLYVVSMFLVAKIGASIHPIIQTTGSTIFSWFGYLCLLPFFMTQMPVQLPSLQVCLALLYSAVFSSVLAMIFYFNLIQKLNPTTVMLITIMTPVLASFWGIFFNHEPLSSHLILGLIFLCAGLFLYAYRSSPHRIK</sequence>
<evidence type="ECO:0000256" key="5">
    <source>
        <dbReference type="ARBA" id="ARBA00023136"/>
    </source>
</evidence>
<dbReference type="InterPro" id="IPR037185">
    <property type="entry name" value="EmrE-like"/>
</dbReference>
<feature type="transmembrane region" description="Helical" evidence="6">
    <location>
        <begin position="89"/>
        <end position="109"/>
    </location>
</feature>
<evidence type="ECO:0000256" key="4">
    <source>
        <dbReference type="ARBA" id="ARBA00022989"/>
    </source>
</evidence>
<evidence type="ECO:0000256" key="6">
    <source>
        <dbReference type="SAM" id="Phobius"/>
    </source>
</evidence>
<name>A0ABN0JQF2_9GAMM</name>
<feature type="transmembrane region" description="Helical" evidence="6">
    <location>
        <begin position="173"/>
        <end position="192"/>
    </location>
</feature>
<feature type="transmembrane region" description="Helical" evidence="6">
    <location>
        <begin position="238"/>
        <end position="258"/>
    </location>
</feature>
<evidence type="ECO:0000313" key="8">
    <source>
        <dbReference type="EMBL" id="ENU27518.1"/>
    </source>
</evidence>
<dbReference type="EMBL" id="APOJ01000020">
    <property type="protein sequence ID" value="ENU27518.1"/>
    <property type="molecule type" value="Genomic_DNA"/>
</dbReference>
<reference evidence="9" key="1">
    <citation type="submission" date="2013-02" db="EMBL/GenBank/DDBJ databases">
        <title>The Genome Sequence of Acinetobacter sp. NIPH 236.</title>
        <authorList>
            <consortium name="The Broad Institute Genome Sequencing Platform"/>
            <consortium name="The Broad Institute Genome Sequencing Center for Infectious Disease"/>
            <person name="Cerqueira G."/>
            <person name="Feldgarden M."/>
            <person name="Courvalin P."/>
            <person name="Perichon B."/>
            <person name="Grillot-Courvalin C."/>
            <person name="Clermont D."/>
            <person name="Rocha E."/>
            <person name="Yoon E.-J."/>
            <person name="Nemec A."/>
            <person name="Walker B."/>
            <person name="Young S.K."/>
            <person name="Zeng Q."/>
            <person name="Gargeya S."/>
            <person name="Fitzgerald M."/>
            <person name="Haas B."/>
            <person name="Abouelleil A."/>
            <person name="Alvarado L."/>
            <person name="Arachchi H.M."/>
            <person name="Berlin A.M."/>
            <person name="Chapman S.B."/>
            <person name="Dewar J."/>
            <person name="Goldberg J."/>
            <person name="Griggs A."/>
            <person name="Gujja S."/>
            <person name="Hansen M."/>
            <person name="Howarth C."/>
            <person name="Imamovic A."/>
            <person name="Larimer J."/>
            <person name="McCowan C."/>
            <person name="Murphy C."/>
            <person name="Neiman D."/>
            <person name="Pearson M."/>
            <person name="Priest M."/>
            <person name="Roberts A."/>
            <person name="Saif S."/>
            <person name="Shea T."/>
            <person name="Sisk P."/>
            <person name="Sykes S."/>
            <person name="Wortman J."/>
            <person name="Nusbaum C."/>
            <person name="Birren B."/>
        </authorList>
    </citation>
    <scope>NUCLEOTIDE SEQUENCE [LARGE SCALE GENOMIC DNA]</scope>
    <source>
        <strain evidence="9">NIPH 236</strain>
    </source>
</reference>
<proteinExistence type="inferred from homology"/>
<organism evidence="8 9">
    <name type="scientific">Acinetobacter modestus</name>
    <dbReference type="NCBI Taxonomy" id="1776740"/>
    <lineage>
        <taxon>Bacteria</taxon>
        <taxon>Pseudomonadati</taxon>
        <taxon>Pseudomonadota</taxon>
        <taxon>Gammaproteobacteria</taxon>
        <taxon>Moraxellales</taxon>
        <taxon>Moraxellaceae</taxon>
        <taxon>Acinetobacter</taxon>
    </lineage>
</organism>
<dbReference type="SUPFAM" id="SSF103481">
    <property type="entry name" value="Multidrug resistance efflux transporter EmrE"/>
    <property type="match status" value="2"/>
</dbReference>
<gene>
    <name evidence="8" type="ORF">F992_01142</name>
</gene>
<feature type="transmembrane region" description="Helical" evidence="6">
    <location>
        <begin position="204"/>
        <end position="223"/>
    </location>
</feature>
<protein>
    <recommendedName>
        <fullName evidence="7">EamA domain-containing protein</fullName>
    </recommendedName>
</protein>
<dbReference type="GeneID" id="92834559"/>
<feature type="domain" description="EamA" evidence="7">
    <location>
        <begin position="172"/>
        <end position="307"/>
    </location>
</feature>
<evidence type="ECO:0000259" key="7">
    <source>
        <dbReference type="Pfam" id="PF00892"/>
    </source>
</evidence>
<accession>A0ABN0JQF2</accession>
<evidence type="ECO:0000313" key="9">
    <source>
        <dbReference type="Proteomes" id="UP000013190"/>
    </source>
</evidence>